<sequence length="92" mass="10653">MLADYLDYEKNSIPRFSTIKSWTINYGDGYEVDLKICSGNDGEPLWCEAVLFINGSEVECTEVYDSIDGDWMLYDRNTNITFRLHVIPIDLM</sequence>
<accession>A0A7X9DJV5</accession>
<evidence type="ECO:0000313" key="1">
    <source>
        <dbReference type="EMBL" id="NMB69825.1"/>
    </source>
</evidence>
<proteinExistence type="predicted"/>
<gene>
    <name evidence="1" type="ORF">GYA27_01305</name>
</gene>
<organism evidence="1 2">
    <name type="scientific">candidate division WWE3 bacterium</name>
    <dbReference type="NCBI Taxonomy" id="2053526"/>
    <lineage>
        <taxon>Bacteria</taxon>
        <taxon>Katanobacteria</taxon>
    </lineage>
</organism>
<evidence type="ECO:0000313" key="2">
    <source>
        <dbReference type="Proteomes" id="UP000526033"/>
    </source>
</evidence>
<protein>
    <submittedName>
        <fullName evidence="1">Uncharacterized protein</fullName>
    </submittedName>
</protein>
<reference evidence="1 2" key="1">
    <citation type="journal article" date="2020" name="Biotechnol. Biofuels">
        <title>New insights from the biogas microbiome by comprehensive genome-resolved metagenomics of nearly 1600 species originating from multiple anaerobic digesters.</title>
        <authorList>
            <person name="Campanaro S."/>
            <person name="Treu L."/>
            <person name="Rodriguez-R L.M."/>
            <person name="Kovalovszki A."/>
            <person name="Ziels R.M."/>
            <person name="Maus I."/>
            <person name="Zhu X."/>
            <person name="Kougias P.G."/>
            <person name="Basile A."/>
            <person name="Luo G."/>
            <person name="Schluter A."/>
            <person name="Konstantinidis K.T."/>
            <person name="Angelidaki I."/>
        </authorList>
    </citation>
    <scope>NUCLEOTIDE SEQUENCE [LARGE SCALE GENOMIC DNA]</scope>
    <source>
        <strain evidence="1">AS27yjCOA_165</strain>
    </source>
</reference>
<dbReference type="Proteomes" id="UP000526033">
    <property type="component" value="Unassembled WGS sequence"/>
</dbReference>
<comment type="caution">
    <text evidence="1">The sequence shown here is derived from an EMBL/GenBank/DDBJ whole genome shotgun (WGS) entry which is preliminary data.</text>
</comment>
<dbReference type="AlphaFoldDB" id="A0A7X9DJV5"/>
<dbReference type="EMBL" id="JAAZNL010000013">
    <property type="protein sequence ID" value="NMB69825.1"/>
    <property type="molecule type" value="Genomic_DNA"/>
</dbReference>
<name>A0A7X9DJV5_UNCKA</name>